<evidence type="ECO:0000313" key="4">
    <source>
        <dbReference type="Proteomes" id="UP000619295"/>
    </source>
</evidence>
<organism evidence="3 4">
    <name type="scientific">Bosea spartocytisi</name>
    <dbReference type="NCBI Taxonomy" id="2773451"/>
    <lineage>
        <taxon>Bacteria</taxon>
        <taxon>Pseudomonadati</taxon>
        <taxon>Pseudomonadota</taxon>
        <taxon>Alphaproteobacteria</taxon>
        <taxon>Hyphomicrobiales</taxon>
        <taxon>Boseaceae</taxon>
        <taxon>Bosea</taxon>
    </lineage>
</organism>
<gene>
    <name evidence="3" type="ORF">IED13_19905</name>
</gene>
<dbReference type="AlphaFoldDB" id="A0A927EB02"/>
<evidence type="ECO:0000256" key="1">
    <source>
        <dbReference type="SAM" id="MobiDB-lite"/>
    </source>
</evidence>
<feature type="compositionally biased region" description="Low complexity" evidence="1">
    <location>
        <begin position="139"/>
        <end position="148"/>
    </location>
</feature>
<comment type="caution">
    <text evidence="3">The sequence shown here is derived from an EMBL/GenBank/DDBJ whole genome shotgun (WGS) entry which is preliminary data.</text>
</comment>
<name>A0A927EB02_9HYPH</name>
<keyword evidence="2" id="KW-1133">Transmembrane helix</keyword>
<sequence>MSATMAARARPGASLSAPVRRAQPARRKSSPWFARLIRTASRRPGRALILLVFGIVSLAIVANALMFQTARHPHPILSAPRPVEEARPAARRAEPAPAPAAAPPTDIPSLLGPALPPSRPSDLSQAQPAVREAAPRPPAAVTNVARTPAPAPAPAAAPAPRAAAAPAPRDPIADLINGADMRPPADIRGAATRSAAAPRRTASN</sequence>
<feature type="compositionally biased region" description="Pro residues" evidence="1">
    <location>
        <begin position="96"/>
        <end position="106"/>
    </location>
</feature>
<feature type="compositionally biased region" description="Basic and acidic residues" evidence="1">
    <location>
        <begin position="82"/>
        <end position="94"/>
    </location>
</feature>
<dbReference type="Proteomes" id="UP000619295">
    <property type="component" value="Unassembled WGS sequence"/>
</dbReference>
<evidence type="ECO:0000313" key="3">
    <source>
        <dbReference type="EMBL" id="MBD3847971.1"/>
    </source>
</evidence>
<evidence type="ECO:0000256" key="2">
    <source>
        <dbReference type="SAM" id="Phobius"/>
    </source>
</evidence>
<feature type="transmembrane region" description="Helical" evidence="2">
    <location>
        <begin position="47"/>
        <end position="67"/>
    </location>
</feature>
<feature type="compositionally biased region" description="Low complexity" evidence="1">
    <location>
        <begin position="190"/>
        <end position="204"/>
    </location>
</feature>
<feature type="compositionally biased region" description="Low complexity" evidence="1">
    <location>
        <begin position="158"/>
        <end position="167"/>
    </location>
</feature>
<dbReference type="EMBL" id="JACXWY010000014">
    <property type="protein sequence ID" value="MBD3847971.1"/>
    <property type="molecule type" value="Genomic_DNA"/>
</dbReference>
<dbReference type="RefSeq" id="WP_191125211.1">
    <property type="nucleotide sequence ID" value="NZ_JACXWY010000014.1"/>
</dbReference>
<accession>A0A927EB02</accession>
<keyword evidence="2" id="KW-0812">Transmembrane</keyword>
<protein>
    <submittedName>
        <fullName evidence="3">Uncharacterized protein</fullName>
    </submittedName>
</protein>
<feature type="region of interest" description="Disordered" evidence="1">
    <location>
        <begin position="1"/>
        <end position="28"/>
    </location>
</feature>
<feature type="region of interest" description="Disordered" evidence="1">
    <location>
        <begin position="77"/>
        <end position="204"/>
    </location>
</feature>
<reference evidence="3" key="1">
    <citation type="submission" date="2020-09" db="EMBL/GenBank/DDBJ databases">
        <title>Bosea spartocytisi sp. nov. a root nodule endophyte of Spartocytisus supranubius in the high mountain ecosystem fo the Teide National Park (Canary Islands, Spain).</title>
        <authorList>
            <person name="Pulido-Suarez L."/>
            <person name="Peix A."/>
            <person name="Igual J.M."/>
            <person name="Socas-Perez N."/>
            <person name="Velazquez E."/>
            <person name="Flores-Felix J.D."/>
            <person name="Leon-Barrios M."/>
        </authorList>
    </citation>
    <scope>NUCLEOTIDE SEQUENCE</scope>
    <source>
        <strain evidence="3">SSUT16</strain>
    </source>
</reference>
<keyword evidence="2" id="KW-0472">Membrane</keyword>
<proteinExistence type="predicted"/>
<keyword evidence="4" id="KW-1185">Reference proteome</keyword>